<name>A0ABN2JT44_9MICO</name>
<dbReference type="PROSITE" id="PS51918">
    <property type="entry name" value="RADICAL_SAM"/>
    <property type="match status" value="1"/>
</dbReference>
<sequence>MPALPDGVPVPDDGALPFTAVEPVETRVSTGSTSETRAFGVYVHVPFCSVRCGYCDFNTYTASELGGGASQAQYATTALREVGLAARVLDDAGLGGRPVSTVFFGGGTPTMLPAADLVRILGGVRDAWGLARGAEVTTEANPDSVTPESLRLLADAGFTRVSFGMQSAVPHVLATLERTHDPRRIPDVVGWARDAGLDVSLDLIYGTPGESLDDWRASVETALATGVDHVSAYALVVEPGTKMHAQVRRGQLTLPDEDDQAAKYELADDLLTAAGLGWYEVSNWARGPEHACRHNLAYWRGDDWWGIGPGAHSYVAAAAGSTVEPAVATGGVEASAGVRWWNVKHPRRYAAMLEAGTSPGAGRELLTAAEAHLERVMLGVRLAEGLDLAVLDGAGRRAVAGLVARGLLDGVSAVRGRAVLTRRGRLLADAVVRELTD</sequence>
<comment type="caution">
    <text evidence="11">The sequence shown here is derived from an EMBL/GenBank/DDBJ whole genome shotgun (WGS) entry which is preliminary data.</text>
</comment>
<keyword evidence="7 9" id="KW-0411">Iron-sulfur</keyword>
<dbReference type="SFLD" id="SFLDF00562">
    <property type="entry name" value="HemN-like__clustered_with_heat"/>
    <property type="match status" value="1"/>
</dbReference>
<dbReference type="SFLD" id="SFLDS00029">
    <property type="entry name" value="Radical_SAM"/>
    <property type="match status" value="1"/>
</dbReference>
<feature type="domain" description="Radical SAM core" evidence="10">
    <location>
        <begin position="33"/>
        <end position="280"/>
    </location>
</feature>
<comment type="function">
    <text evidence="9">Probably acts as a heme chaperone, transferring heme to an unknown acceptor. Binds one molecule of heme per monomer, possibly covalently. Binds 1 [4Fe-4S] cluster. The cluster is coordinated with 3 cysteines and an exchangeable S-adenosyl-L-methionine.</text>
</comment>
<dbReference type="PANTHER" id="PTHR13932:SF5">
    <property type="entry name" value="RADICAL S-ADENOSYL METHIONINE DOMAIN-CONTAINING PROTEIN 1, MITOCHONDRIAL"/>
    <property type="match status" value="1"/>
</dbReference>
<dbReference type="RefSeq" id="WP_344250227.1">
    <property type="nucleotide sequence ID" value="NZ_BAAAPM010000009.1"/>
</dbReference>
<gene>
    <name evidence="11" type="primary">hemW</name>
    <name evidence="11" type="ORF">GCM10009809_36640</name>
</gene>
<evidence type="ECO:0000256" key="4">
    <source>
        <dbReference type="ARBA" id="ARBA00022691"/>
    </source>
</evidence>
<organism evidence="11 12">
    <name type="scientific">Isoptericola hypogeus</name>
    <dbReference type="NCBI Taxonomy" id="300179"/>
    <lineage>
        <taxon>Bacteria</taxon>
        <taxon>Bacillati</taxon>
        <taxon>Actinomycetota</taxon>
        <taxon>Actinomycetes</taxon>
        <taxon>Micrococcales</taxon>
        <taxon>Promicromonosporaceae</taxon>
        <taxon>Isoptericola</taxon>
    </lineage>
</organism>
<keyword evidence="12" id="KW-1185">Reference proteome</keyword>
<evidence type="ECO:0000256" key="5">
    <source>
        <dbReference type="ARBA" id="ARBA00022723"/>
    </source>
</evidence>
<evidence type="ECO:0000256" key="2">
    <source>
        <dbReference type="ARBA" id="ARBA00017228"/>
    </source>
</evidence>
<dbReference type="Pfam" id="PF04055">
    <property type="entry name" value="Radical_SAM"/>
    <property type="match status" value="1"/>
</dbReference>
<dbReference type="InterPro" id="IPR013785">
    <property type="entry name" value="Aldolase_TIM"/>
</dbReference>
<accession>A0ABN2JT44</accession>
<dbReference type="SUPFAM" id="SSF102114">
    <property type="entry name" value="Radical SAM enzymes"/>
    <property type="match status" value="1"/>
</dbReference>
<dbReference type="CDD" id="cd01335">
    <property type="entry name" value="Radical_SAM"/>
    <property type="match status" value="1"/>
</dbReference>
<evidence type="ECO:0000256" key="6">
    <source>
        <dbReference type="ARBA" id="ARBA00023004"/>
    </source>
</evidence>
<reference evidence="11 12" key="1">
    <citation type="journal article" date="2019" name="Int. J. Syst. Evol. Microbiol.">
        <title>The Global Catalogue of Microorganisms (GCM) 10K type strain sequencing project: providing services to taxonomists for standard genome sequencing and annotation.</title>
        <authorList>
            <consortium name="The Broad Institute Genomics Platform"/>
            <consortium name="The Broad Institute Genome Sequencing Center for Infectious Disease"/>
            <person name="Wu L."/>
            <person name="Ma J."/>
        </authorList>
    </citation>
    <scope>NUCLEOTIDE SEQUENCE [LARGE SCALE GENOMIC DNA]</scope>
    <source>
        <strain evidence="11 12">JCM 15589</strain>
    </source>
</reference>
<evidence type="ECO:0000256" key="1">
    <source>
        <dbReference type="ARBA" id="ARBA00006100"/>
    </source>
</evidence>
<keyword evidence="6 9" id="KW-0408">Iron</keyword>
<evidence type="ECO:0000256" key="3">
    <source>
        <dbReference type="ARBA" id="ARBA00022617"/>
    </source>
</evidence>
<dbReference type="InterPro" id="IPR006638">
    <property type="entry name" value="Elp3/MiaA/NifB-like_rSAM"/>
</dbReference>
<evidence type="ECO:0000259" key="10">
    <source>
        <dbReference type="PROSITE" id="PS51918"/>
    </source>
</evidence>
<dbReference type="EMBL" id="BAAAPM010000009">
    <property type="protein sequence ID" value="GAA1738205.1"/>
    <property type="molecule type" value="Genomic_DNA"/>
</dbReference>
<dbReference type="SFLD" id="SFLDG01065">
    <property type="entry name" value="anaerobic_coproporphyrinogen-I"/>
    <property type="match status" value="1"/>
</dbReference>
<keyword evidence="3 9" id="KW-0349">Heme</keyword>
<evidence type="ECO:0000256" key="9">
    <source>
        <dbReference type="RuleBase" id="RU364116"/>
    </source>
</evidence>
<dbReference type="PANTHER" id="PTHR13932">
    <property type="entry name" value="COPROPORPHYRINIGEN III OXIDASE"/>
    <property type="match status" value="1"/>
</dbReference>
<dbReference type="InterPro" id="IPR007197">
    <property type="entry name" value="rSAM"/>
</dbReference>
<keyword evidence="8 9" id="KW-0143">Chaperone</keyword>
<protein>
    <recommendedName>
        <fullName evidence="2 9">Heme chaperone HemW</fullName>
    </recommendedName>
</protein>
<dbReference type="InterPro" id="IPR034505">
    <property type="entry name" value="Coproporphyrinogen-III_oxidase"/>
</dbReference>
<evidence type="ECO:0000256" key="7">
    <source>
        <dbReference type="ARBA" id="ARBA00023014"/>
    </source>
</evidence>
<keyword evidence="9" id="KW-0004">4Fe-4S</keyword>
<keyword evidence="4 9" id="KW-0949">S-adenosyl-L-methionine</keyword>
<dbReference type="Proteomes" id="UP001501138">
    <property type="component" value="Unassembled WGS sequence"/>
</dbReference>
<comment type="subcellular location">
    <subcellularLocation>
        <location evidence="9">Cytoplasm</location>
    </subcellularLocation>
</comment>
<evidence type="ECO:0000256" key="8">
    <source>
        <dbReference type="ARBA" id="ARBA00023186"/>
    </source>
</evidence>
<dbReference type="NCBIfam" id="TIGR00539">
    <property type="entry name" value="hemN_rel"/>
    <property type="match status" value="1"/>
</dbReference>
<evidence type="ECO:0000313" key="12">
    <source>
        <dbReference type="Proteomes" id="UP001501138"/>
    </source>
</evidence>
<dbReference type="Gene3D" id="3.20.20.70">
    <property type="entry name" value="Aldolase class I"/>
    <property type="match status" value="1"/>
</dbReference>
<keyword evidence="5 9" id="KW-0479">Metal-binding</keyword>
<comment type="similarity">
    <text evidence="1">Belongs to the anaerobic coproporphyrinogen-III oxidase family. HemW subfamily.</text>
</comment>
<keyword evidence="9" id="KW-0963">Cytoplasm</keyword>
<evidence type="ECO:0000313" key="11">
    <source>
        <dbReference type="EMBL" id="GAA1738205.1"/>
    </source>
</evidence>
<proteinExistence type="inferred from homology"/>
<dbReference type="InterPro" id="IPR058240">
    <property type="entry name" value="rSAM_sf"/>
</dbReference>
<dbReference type="InterPro" id="IPR004559">
    <property type="entry name" value="HemW-like"/>
</dbReference>
<dbReference type="SMART" id="SM00729">
    <property type="entry name" value="Elp3"/>
    <property type="match status" value="1"/>
</dbReference>